<name>A0ACC0BJW5_CATRO</name>
<accession>A0ACC0BJW5</accession>
<evidence type="ECO:0000313" key="1">
    <source>
        <dbReference type="EMBL" id="KAI5672955.1"/>
    </source>
</evidence>
<dbReference type="EMBL" id="CM044703">
    <property type="protein sequence ID" value="KAI5672955.1"/>
    <property type="molecule type" value="Genomic_DNA"/>
</dbReference>
<proteinExistence type="predicted"/>
<dbReference type="Proteomes" id="UP001060085">
    <property type="component" value="Linkage Group LG03"/>
</dbReference>
<organism evidence="1 2">
    <name type="scientific">Catharanthus roseus</name>
    <name type="common">Madagascar periwinkle</name>
    <name type="synonym">Vinca rosea</name>
    <dbReference type="NCBI Taxonomy" id="4058"/>
    <lineage>
        <taxon>Eukaryota</taxon>
        <taxon>Viridiplantae</taxon>
        <taxon>Streptophyta</taxon>
        <taxon>Embryophyta</taxon>
        <taxon>Tracheophyta</taxon>
        <taxon>Spermatophyta</taxon>
        <taxon>Magnoliopsida</taxon>
        <taxon>eudicotyledons</taxon>
        <taxon>Gunneridae</taxon>
        <taxon>Pentapetalae</taxon>
        <taxon>asterids</taxon>
        <taxon>lamiids</taxon>
        <taxon>Gentianales</taxon>
        <taxon>Apocynaceae</taxon>
        <taxon>Rauvolfioideae</taxon>
        <taxon>Vinceae</taxon>
        <taxon>Catharanthinae</taxon>
        <taxon>Catharanthus</taxon>
    </lineage>
</organism>
<sequence>MSVDDRMKTIGEETEDNILASEQMELEIAHIHDKISRFSQMVSELLESGKSLLSELITEFEGKLISIYKEQLEKWEEEIKELRMLDASNEEINAALQNAKCLFQDIPDNS</sequence>
<gene>
    <name evidence="1" type="ORF">M9H77_13319</name>
</gene>
<comment type="caution">
    <text evidence="1">The sequence shown here is derived from an EMBL/GenBank/DDBJ whole genome shotgun (WGS) entry which is preliminary data.</text>
</comment>
<keyword evidence="2" id="KW-1185">Reference proteome</keyword>
<reference evidence="2" key="1">
    <citation type="journal article" date="2023" name="Nat. Plants">
        <title>Single-cell RNA sequencing provides a high-resolution roadmap for understanding the multicellular compartmentation of specialized metabolism.</title>
        <authorList>
            <person name="Sun S."/>
            <person name="Shen X."/>
            <person name="Li Y."/>
            <person name="Li Y."/>
            <person name="Wang S."/>
            <person name="Li R."/>
            <person name="Zhang H."/>
            <person name="Shen G."/>
            <person name="Guo B."/>
            <person name="Wei J."/>
            <person name="Xu J."/>
            <person name="St-Pierre B."/>
            <person name="Chen S."/>
            <person name="Sun C."/>
        </authorList>
    </citation>
    <scope>NUCLEOTIDE SEQUENCE [LARGE SCALE GENOMIC DNA]</scope>
</reference>
<protein>
    <submittedName>
        <fullName evidence="1">Uncharacterized protein</fullName>
    </submittedName>
</protein>
<evidence type="ECO:0000313" key="2">
    <source>
        <dbReference type="Proteomes" id="UP001060085"/>
    </source>
</evidence>